<name>A0A9P0HED2_NEZVI</name>
<keyword evidence="2" id="KW-0677">Repeat</keyword>
<evidence type="ECO:0000256" key="3">
    <source>
        <dbReference type="SAM" id="Phobius"/>
    </source>
</evidence>
<dbReference type="SUPFAM" id="SSF52058">
    <property type="entry name" value="L domain-like"/>
    <property type="match status" value="2"/>
</dbReference>
<dbReference type="SMART" id="SM00369">
    <property type="entry name" value="LRR_TYP"/>
    <property type="match status" value="14"/>
</dbReference>
<dbReference type="SMART" id="SM00365">
    <property type="entry name" value="LRR_SD22"/>
    <property type="match status" value="8"/>
</dbReference>
<dbReference type="PANTHER" id="PTHR24366">
    <property type="entry name" value="IG(IMMUNOGLOBULIN) AND LRR(LEUCINE RICH REPEAT) DOMAINS"/>
    <property type="match status" value="1"/>
</dbReference>
<dbReference type="PANTHER" id="PTHR24366:SF96">
    <property type="entry name" value="LEUCINE RICH REPEAT CONTAINING 53"/>
    <property type="match status" value="1"/>
</dbReference>
<dbReference type="InterPro" id="IPR003591">
    <property type="entry name" value="Leu-rich_rpt_typical-subtyp"/>
</dbReference>
<keyword evidence="3" id="KW-0812">Transmembrane</keyword>
<evidence type="ECO:0000313" key="6">
    <source>
        <dbReference type="Proteomes" id="UP001152798"/>
    </source>
</evidence>
<keyword evidence="1" id="KW-0433">Leucine-rich repeat</keyword>
<feature type="chain" id="PRO_5040468658" evidence="4">
    <location>
        <begin position="20"/>
        <end position="693"/>
    </location>
</feature>
<evidence type="ECO:0000313" key="5">
    <source>
        <dbReference type="EMBL" id="CAH1400232.1"/>
    </source>
</evidence>
<dbReference type="SMART" id="SM00364">
    <property type="entry name" value="LRR_BAC"/>
    <property type="match status" value="6"/>
</dbReference>
<evidence type="ECO:0000256" key="4">
    <source>
        <dbReference type="SAM" id="SignalP"/>
    </source>
</evidence>
<reference evidence="5" key="1">
    <citation type="submission" date="2022-01" db="EMBL/GenBank/DDBJ databases">
        <authorList>
            <person name="King R."/>
        </authorList>
    </citation>
    <scope>NUCLEOTIDE SEQUENCE</scope>
</reference>
<keyword evidence="6" id="KW-1185">Reference proteome</keyword>
<gene>
    <name evidence="5" type="ORF">NEZAVI_LOCUS9519</name>
</gene>
<dbReference type="EMBL" id="OV725080">
    <property type="protein sequence ID" value="CAH1400232.1"/>
    <property type="molecule type" value="Genomic_DNA"/>
</dbReference>
<dbReference type="AlphaFoldDB" id="A0A9P0HED2"/>
<dbReference type="InterPro" id="IPR001611">
    <property type="entry name" value="Leu-rich_rpt"/>
</dbReference>
<keyword evidence="4" id="KW-0732">Signal</keyword>
<dbReference type="PRINTS" id="PR00019">
    <property type="entry name" value="LEURICHRPT"/>
</dbReference>
<keyword evidence="3" id="KW-1133">Transmembrane helix</keyword>
<keyword evidence="3" id="KW-0472">Membrane</keyword>
<dbReference type="OrthoDB" id="2325980at2759"/>
<accession>A0A9P0HED2</accession>
<protein>
    <submittedName>
        <fullName evidence="5">Uncharacterized protein</fullName>
    </submittedName>
</protein>
<feature type="transmembrane region" description="Helical" evidence="3">
    <location>
        <begin position="608"/>
        <end position="630"/>
    </location>
</feature>
<sequence>MRAWQVLEVLFLVVAVAFSFDDCPHHCTCTQSSFTGGKAKCTLLDPGIQKFPLDIVHLTVDNYPDERLPARLFMDLGLSQLVTLRIANGSLRNINRHTFQGLTYLEDVDLPNNKIEKIDPHTFESLNVKRLNLDGNPLVMYDSNVPNELRQFLISTSLIELTLSNCKIKSVDEIQTLTNLASLEYLDLSYNELTELKDDMFSSLINLEEINLSYNKIKHIDRDTFADIDDLSTLNLRGNPLVTLEGIEIPGLNELDVSHCKFELLSASTLEGFPELTSLNLSQNYIMNIDMDTFMSVPQLKNLDLSYNKLRGPLSELLFEFNKKLETLSFRGNSEIKYMPGFKGDFPLLYTYDLSYCGLTSIGNETFKGMNNLATVNVSGNSMVHIDPRTFINLHYLTVLDLSSNLLHVLHSKIFLANKELTKLNLARNFFKHLPAVLFLPTPKLQWLDLSSCRLTSLCNISESFTMRNHNILSRLTYLNLSGNKLTKLHKHYFVSMVKLKKLDISNNPIECTPDFSHVMQWLIIKRVMPNKGTTESPASLDLIENNVQWDDILKTVCPLESSNYKENNSVMFTSNVIHIPDIGGFETDNSDIEVPIIEEATPFGPMLVVWVSLFLLVFALINLIGLTIYRSRKNYKIVSSALDGHFQVRRGGRQQYQKLYEECSIPVPIHNEKKISIVASIIGNAMGKNDNV</sequence>
<evidence type="ECO:0000256" key="1">
    <source>
        <dbReference type="ARBA" id="ARBA00022614"/>
    </source>
</evidence>
<proteinExistence type="predicted"/>
<evidence type="ECO:0000256" key="2">
    <source>
        <dbReference type="ARBA" id="ARBA00022737"/>
    </source>
</evidence>
<dbReference type="PROSITE" id="PS51450">
    <property type="entry name" value="LRR"/>
    <property type="match status" value="8"/>
</dbReference>
<organism evidence="5 6">
    <name type="scientific">Nezara viridula</name>
    <name type="common">Southern green stink bug</name>
    <name type="synonym">Cimex viridulus</name>
    <dbReference type="NCBI Taxonomy" id="85310"/>
    <lineage>
        <taxon>Eukaryota</taxon>
        <taxon>Metazoa</taxon>
        <taxon>Ecdysozoa</taxon>
        <taxon>Arthropoda</taxon>
        <taxon>Hexapoda</taxon>
        <taxon>Insecta</taxon>
        <taxon>Pterygota</taxon>
        <taxon>Neoptera</taxon>
        <taxon>Paraneoptera</taxon>
        <taxon>Hemiptera</taxon>
        <taxon>Heteroptera</taxon>
        <taxon>Panheteroptera</taxon>
        <taxon>Pentatomomorpha</taxon>
        <taxon>Pentatomoidea</taxon>
        <taxon>Pentatomidae</taxon>
        <taxon>Pentatominae</taxon>
        <taxon>Nezara</taxon>
    </lineage>
</organism>
<feature type="signal peptide" evidence="4">
    <location>
        <begin position="1"/>
        <end position="19"/>
    </location>
</feature>
<dbReference type="Pfam" id="PF13855">
    <property type="entry name" value="LRR_8"/>
    <property type="match status" value="5"/>
</dbReference>
<dbReference type="Gene3D" id="3.80.10.10">
    <property type="entry name" value="Ribonuclease Inhibitor"/>
    <property type="match status" value="4"/>
</dbReference>
<dbReference type="Proteomes" id="UP001152798">
    <property type="component" value="Chromosome 4"/>
</dbReference>
<dbReference type="InterPro" id="IPR032675">
    <property type="entry name" value="LRR_dom_sf"/>
</dbReference>